<evidence type="ECO:0000313" key="2">
    <source>
        <dbReference type="Proteomes" id="UP000735302"/>
    </source>
</evidence>
<accession>A0AAV4DK43</accession>
<dbReference type="EMBL" id="BLXT01007982">
    <property type="protein sequence ID" value="GFO44623.1"/>
    <property type="molecule type" value="Genomic_DNA"/>
</dbReference>
<sequence>MFFCDRSPGSAGLHETMTLPLDFKVCCHAQDLNDSSLLRKLKDREAKYYFKCVTTFYRRKPKLAHEERQDDDASTLHATAFAELSRTSKALGMIQKHLQS</sequence>
<dbReference type="Proteomes" id="UP000735302">
    <property type="component" value="Unassembled WGS sequence"/>
</dbReference>
<dbReference type="AlphaFoldDB" id="A0AAV4DK43"/>
<reference evidence="1 2" key="1">
    <citation type="journal article" date="2021" name="Elife">
        <title>Chloroplast acquisition without the gene transfer in kleptoplastic sea slugs, Plakobranchus ocellatus.</title>
        <authorList>
            <person name="Maeda T."/>
            <person name="Takahashi S."/>
            <person name="Yoshida T."/>
            <person name="Shimamura S."/>
            <person name="Takaki Y."/>
            <person name="Nagai Y."/>
            <person name="Toyoda A."/>
            <person name="Suzuki Y."/>
            <person name="Arimoto A."/>
            <person name="Ishii H."/>
            <person name="Satoh N."/>
            <person name="Nishiyama T."/>
            <person name="Hasebe M."/>
            <person name="Maruyama T."/>
            <person name="Minagawa J."/>
            <person name="Obokata J."/>
            <person name="Shigenobu S."/>
        </authorList>
    </citation>
    <scope>NUCLEOTIDE SEQUENCE [LARGE SCALE GENOMIC DNA]</scope>
</reference>
<comment type="caution">
    <text evidence="1">The sequence shown here is derived from an EMBL/GenBank/DDBJ whole genome shotgun (WGS) entry which is preliminary data.</text>
</comment>
<proteinExistence type="predicted"/>
<organism evidence="1 2">
    <name type="scientific">Plakobranchus ocellatus</name>
    <dbReference type="NCBI Taxonomy" id="259542"/>
    <lineage>
        <taxon>Eukaryota</taxon>
        <taxon>Metazoa</taxon>
        <taxon>Spiralia</taxon>
        <taxon>Lophotrochozoa</taxon>
        <taxon>Mollusca</taxon>
        <taxon>Gastropoda</taxon>
        <taxon>Heterobranchia</taxon>
        <taxon>Euthyneura</taxon>
        <taxon>Panpulmonata</taxon>
        <taxon>Sacoglossa</taxon>
        <taxon>Placobranchoidea</taxon>
        <taxon>Plakobranchidae</taxon>
        <taxon>Plakobranchus</taxon>
    </lineage>
</organism>
<evidence type="ECO:0000313" key="1">
    <source>
        <dbReference type="EMBL" id="GFO44623.1"/>
    </source>
</evidence>
<protein>
    <submittedName>
        <fullName evidence="1">Uncharacterized protein</fullName>
    </submittedName>
</protein>
<keyword evidence="2" id="KW-1185">Reference proteome</keyword>
<gene>
    <name evidence="1" type="ORF">PoB_007112800</name>
</gene>
<name>A0AAV4DK43_9GAST</name>